<evidence type="ECO:0000256" key="3">
    <source>
        <dbReference type="SAM" id="MobiDB-lite"/>
    </source>
</evidence>
<dbReference type="InterPro" id="IPR017798">
    <property type="entry name" value="Dehydratase_YjhG/YagF"/>
</dbReference>
<dbReference type="PROSITE" id="PS00886">
    <property type="entry name" value="ILVD_EDD_1"/>
    <property type="match status" value="1"/>
</dbReference>
<protein>
    <submittedName>
        <fullName evidence="6">Putative YjhG/YagF family dehydratase</fullName>
    </submittedName>
</protein>
<dbReference type="InterPro" id="IPR020558">
    <property type="entry name" value="DiOHA_6PGluconate_deHydtase_CS"/>
</dbReference>
<dbReference type="InterPro" id="IPR000581">
    <property type="entry name" value="ILV_EDD_N"/>
</dbReference>
<dbReference type="PANTHER" id="PTHR43661:SF3">
    <property type="entry name" value="D-XYLONATE DEHYDRATASE YAGF-RELATED"/>
    <property type="match status" value="1"/>
</dbReference>
<evidence type="ECO:0000259" key="5">
    <source>
        <dbReference type="Pfam" id="PF24877"/>
    </source>
</evidence>
<dbReference type="SUPFAM" id="SSF52016">
    <property type="entry name" value="LeuD/IlvD-like"/>
    <property type="match status" value="1"/>
</dbReference>
<organism evidence="6 7">
    <name type="scientific">Edaphobacter modestus</name>
    <dbReference type="NCBI Taxonomy" id="388466"/>
    <lineage>
        <taxon>Bacteria</taxon>
        <taxon>Pseudomonadati</taxon>
        <taxon>Acidobacteriota</taxon>
        <taxon>Terriglobia</taxon>
        <taxon>Terriglobales</taxon>
        <taxon>Acidobacteriaceae</taxon>
        <taxon>Edaphobacter</taxon>
    </lineage>
</organism>
<feature type="domain" description="Dihydroxy-acid/6-phosphogluconate dehydratase C-terminal" evidence="5">
    <location>
        <begin position="449"/>
        <end position="588"/>
    </location>
</feature>
<dbReference type="AlphaFoldDB" id="A0A4Q7YY75"/>
<dbReference type="GO" id="GO:0005829">
    <property type="term" value="C:cytosol"/>
    <property type="evidence" value="ECO:0007669"/>
    <property type="project" value="TreeGrafter"/>
</dbReference>
<evidence type="ECO:0000313" key="7">
    <source>
        <dbReference type="Proteomes" id="UP000292958"/>
    </source>
</evidence>
<comment type="caution">
    <text evidence="6">The sequence shown here is derived from an EMBL/GenBank/DDBJ whole genome shotgun (WGS) entry which is preliminary data.</text>
</comment>
<dbReference type="InterPro" id="IPR056740">
    <property type="entry name" value="ILV_EDD_C"/>
</dbReference>
<dbReference type="RefSeq" id="WP_130420231.1">
    <property type="nucleotide sequence ID" value="NZ_SHKW01000001.1"/>
</dbReference>
<dbReference type="InterPro" id="IPR037237">
    <property type="entry name" value="IlvD/EDD_N"/>
</dbReference>
<dbReference type="Proteomes" id="UP000292958">
    <property type="component" value="Unassembled WGS sequence"/>
</dbReference>
<dbReference type="InterPro" id="IPR042096">
    <property type="entry name" value="Dihydro-acid_dehy_C"/>
</dbReference>
<accession>A0A4Q7YY75</accession>
<evidence type="ECO:0000256" key="1">
    <source>
        <dbReference type="ARBA" id="ARBA00006486"/>
    </source>
</evidence>
<dbReference type="Pfam" id="PF00920">
    <property type="entry name" value="ILVD_EDD_N"/>
    <property type="match status" value="1"/>
</dbReference>
<evidence type="ECO:0000259" key="4">
    <source>
        <dbReference type="Pfam" id="PF00920"/>
    </source>
</evidence>
<proteinExistence type="inferred from homology"/>
<dbReference type="SUPFAM" id="SSF143975">
    <property type="entry name" value="IlvD/EDD N-terminal domain-like"/>
    <property type="match status" value="1"/>
</dbReference>
<sequence length="670" mass="70871">MKHPQSTISISSVLENDSSLFESIKTHARGPEGALPITPEMLLTQPSGNLFGLTQDAGMGWEPSRLLDPEFLILSTHGGLRAQDGTPIALGFHTGHWEVGLLVAEAAREFRNLHAIPFAGACTDPCDGRTQGTAGMMDSLPYRNDAAIVLSRLIRSLPTRKGVVGIATCDKGLPAMMMALASCGPYPSILVPGGVTLLADEGEDAGKVQTIGARYATNQITLEYAAEVGCRACATPGGGCQFLGTAATSQVVGEALGLALPHSALAPSGQPIWLDHGARSARAMLRMKHLGIGTSDVLSDAAIRNAMVVHAAFGGSTNLLLHIPAIAHAAGLHRPTVDDWVNVNRHIPRLVDALPNGPNNFATVQVFLAGAVPEVMLHLRRAGLLDTSVRTVTGETLDENLNWWQQSERRKALKERLRALDGVDPEDVILSPDEARSRGLTPTVCFPIGNLAPEGSVIKSTSIDPSLIDERHRYQHIGPARVFITEEAAIAAIKQGSIGKGDVIVLICGGPAGAGMQEIYQITSALKNLPDCKHVAVLTDARFSGVSTGACIGHISPEALAGGPIGRVLDGDIIEIVVDRDVLHGSVNLVGEGSERFSAEEGRRRLQARSPREDLAPHPMLPSQTRLWAALVQASGGIWGGCVYDTDAIVARLQAPQTNSPNPILGKETR</sequence>
<keyword evidence="2" id="KW-0456">Lyase</keyword>
<name>A0A4Q7YY75_9BACT</name>
<comment type="similarity">
    <text evidence="1">Belongs to the IlvD/Edd family.</text>
</comment>
<feature type="domain" description="Dihydroxy-acid/6-phosphogluconate dehydratase N-terminal" evidence="4">
    <location>
        <begin position="92"/>
        <end position="400"/>
    </location>
</feature>
<keyword evidence="7" id="KW-1185">Reference proteome</keyword>
<reference evidence="6 7" key="1">
    <citation type="submission" date="2019-02" db="EMBL/GenBank/DDBJ databases">
        <title>Genomic Encyclopedia of Archaeal and Bacterial Type Strains, Phase II (KMG-II): from individual species to whole genera.</title>
        <authorList>
            <person name="Goeker M."/>
        </authorList>
    </citation>
    <scope>NUCLEOTIDE SEQUENCE [LARGE SCALE GENOMIC DNA]</scope>
    <source>
        <strain evidence="6 7">DSM 18101</strain>
    </source>
</reference>
<feature type="region of interest" description="Disordered" evidence="3">
    <location>
        <begin position="600"/>
        <end position="619"/>
    </location>
</feature>
<gene>
    <name evidence="6" type="ORF">BDD14_4009</name>
</gene>
<dbReference type="EMBL" id="SHKW01000001">
    <property type="protein sequence ID" value="RZU42424.1"/>
    <property type="molecule type" value="Genomic_DNA"/>
</dbReference>
<dbReference type="OrthoDB" id="9807077at2"/>
<evidence type="ECO:0000313" key="6">
    <source>
        <dbReference type="EMBL" id="RZU42424.1"/>
    </source>
</evidence>
<dbReference type="PANTHER" id="PTHR43661">
    <property type="entry name" value="D-XYLONATE DEHYDRATASE"/>
    <property type="match status" value="1"/>
</dbReference>
<dbReference type="GO" id="GO:0050401">
    <property type="term" value="F:xylonate dehydratase activity"/>
    <property type="evidence" value="ECO:0007669"/>
    <property type="project" value="InterPro"/>
</dbReference>
<evidence type="ECO:0000256" key="2">
    <source>
        <dbReference type="ARBA" id="ARBA00023239"/>
    </source>
</evidence>
<dbReference type="NCBIfam" id="TIGR03432">
    <property type="entry name" value="yjhG_yagF"/>
    <property type="match status" value="1"/>
</dbReference>
<dbReference type="Pfam" id="PF24877">
    <property type="entry name" value="ILV_EDD_C"/>
    <property type="match status" value="1"/>
</dbReference>
<feature type="compositionally biased region" description="Basic and acidic residues" evidence="3">
    <location>
        <begin position="600"/>
        <end position="616"/>
    </location>
</feature>
<dbReference type="Gene3D" id="3.50.30.80">
    <property type="entry name" value="IlvD/EDD C-terminal domain-like"/>
    <property type="match status" value="1"/>
</dbReference>